<comment type="caution">
    <text evidence="1">The sequence shown here is derived from an EMBL/GenBank/DDBJ whole genome shotgun (WGS) entry which is preliminary data.</text>
</comment>
<gene>
    <name evidence="1" type="ORF">CTI12_AA180380</name>
</gene>
<evidence type="ECO:0000313" key="2">
    <source>
        <dbReference type="Proteomes" id="UP000245207"/>
    </source>
</evidence>
<protein>
    <submittedName>
        <fullName evidence="1">Uncharacterized protein</fullName>
    </submittedName>
</protein>
<reference evidence="1 2" key="1">
    <citation type="journal article" date="2018" name="Mol. Plant">
        <title>The genome of Artemisia annua provides insight into the evolution of Asteraceae family and artemisinin biosynthesis.</title>
        <authorList>
            <person name="Shen Q."/>
            <person name="Zhang L."/>
            <person name="Liao Z."/>
            <person name="Wang S."/>
            <person name="Yan T."/>
            <person name="Shi P."/>
            <person name="Liu M."/>
            <person name="Fu X."/>
            <person name="Pan Q."/>
            <person name="Wang Y."/>
            <person name="Lv Z."/>
            <person name="Lu X."/>
            <person name="Zhang F."/>
            <person name="Jiang W."/>
            <person name="Ma Y."/>
            <person name="Chen M."/>
            <person name="Hao X."/>
            <person name="Li L."/>
            <person name="Tang Y."/>
            <person name="Lv G."/>
            <person name="Zhou Y."/>
            <person name="Sun X."/>
            <person name="Brodelius P.E."/>
            <person name="Rose J.K.C."/>
            <person name="Tang K."/>
        </authorList>
    </citation>
    <scope>NUCLEOTIDE SEQUENCE [LARGE SCALE GENOMIC DNA]</scope>
    <source>
        <strain evidence="2">cv. Huhao1</strain>
        <tissue evidence="1">Leaf</tissue>
    </source>
</reference>
<dbReference type="Proteomes" id="UP000245207">
    <property type="component" value="Unassembled WGS sequence"/>
</dbReference>
<organism evidence="1 2">
    <name type="scientific">Artemisia annua</name>
    <name type="common">Sweet wormwood</name>
    <dbReference type="NCBI Taxonomy" id="35608"/>
    <lineage>
        <taxon>Eukaryota</taxon>
        <taxon>Viridiplantae</taxon>
        <taxon>Streptophyta</taxon>
        <taxon>Embryophyta</taxon>
        <taxon>Tracheophyta</taxon>
        <taxon>Spermatophyta</taxon>
        <taxon>Magnoliopsida</taxon>
        <taxon>eudicotyledons</taxon>
        <taxon>Gunneridae</taxon>
        <taxon>Pentapetalae</taxon>
        <taxon>asterids</taxon>
        <taxon>campanulids</taxon>
        <taxon>Asterales</taxon>
        <taxon>Asteraceae</taxon>
        <taxon>Asteroideae</taxon>
        <taxon>Anthemideae</taxon>
        <taxon>Artemisiinae</taxon>
        <taxon>Artemisia</taxon>
    </lineage>
</organism>
<sequence length="72" mass="7960">MSSQKTNPTNAVPTSGAKLHTDIWTFGILTYALPRNPKILTLNKYLQKATVSRHPRSTRGFSTVECVEKLSG</sequence>
<name>A0A2U1P8V1_ARTAN</name>
<evidence type="ECO:0000313" key="1">
    <source>
        <dbReference type="EMBL" id="PWA82179.1"/>
    </source>
</evidence>
<keyword evidence="2" id="KW-1185">Reference proteome</keyword>
<dbReference type="EMBL" id="PKPP01001502">
    <property type="protein sequence ID" value="PWA82179.1"/>
    <property type="molecule type" value="Genomic_DNA"/>
</dbReference>
<proteinExistence type="predicted"/>
<dbReference type="AlphaFoldDB" id="A0A2U1P8V1"/>
<accession>A0A2U1P8V1</accession>